<proteinExistence type="predicted"/>
<evidence type="ECO:0000313" key="1">
    <source>
        <dbReference type="EMBL" id="OIQ74318.1"/>
    </source>
</evidence>
<sequence>MLLHEFFGALLFEQGVIAAVAGELAAVEMHGDAAHRVEKFAVVRNDQQQTGIARQPLLQPDQGVEIEVIGRLVEQQAVAGREKRLRQGQPHAPAAGETVDRVGQFSGFEAQPQNQRLGARRCVVGTGILQRHVGVRHAVIVVGGLGGADFLLCRQQGDVAINDEIGGRLIRLRHVLRHLAHAPVRRNEVFAAVLVQVAVEQGEQRGLASAIAPDQTDFFARIKGHAGGVKQHFGTAAQSQIFK</sequence>
<dbReference type="AlphaFoldDB" id="A0A1J5PRT4"/>
<reference evidence="1" key="1">
    <citation type="submission" date="2016-10" db="EMBL/GenBank/DDBJ databases">
        <title>Sequence of Gallionella enrichment culture.</title>
        <authorList>
            <person name="Poehlein A."/>
            <person name="Muehling M."/>
            <person name="Daniel R."/>
        </authorList>
    </citation>
    <scope>NUCLEOTIDE SEQUENCE</scope>
</reference>
<protein>
    <submittedName>
        <fullName evidence="1">Uncharacterized protein</fullName>
    </submittedName>
</protein>
<organism evidence="1">
    <name type="scientific">mine drainage metagenome</name>
    <dbReference type="NCBI Taxonomy" id="410659"/>
    <lineage>
        <taxon>unclassified sequences</taxon>
        <taxon>metagenomes</taxon>
        <taxon>ecological metagenomes</taxon>
    </lineage>
</organism>
<name>A0A1J5PRT4_9ZZZZ</name>
<dbReference type="AntiFam" id="ANF00142">
    <property type="entry name" value="Shadow ORF (opposite yadG)"/>
</dbReference>
<gene>
    <name evidence="1" type="ORF">GALL_440340</name>
</gene>
<accession>A0A1J5PRT4</accession>
<comment type="caution">
    <text evidence="1">The sequence shown here is derived from an EMBL/GenBank/DDBJ whole genome shotgun (WGS) entry which is preliminary data.</text>
</comment>
<dbReference type="EMBL" id="MLJW01002550">
    <property type="protein sequence ID" value="OIQ74318.1"/>
    <property type="molecule type" value="Genomic_DNA"/>
</dbReference>